<gene>
    <name evidence="2" type="ORF">HXL68_12330</name>
</gene>
<dbReference type="RefSeq" id="WP_027456438.1">
    <property type="nucleotide sequence ID" value="NZ_JARBJQ010000017.1"/>
</dbReference>
<organism evidence="2 3">
    <name type="scientific">Dechloromonas agitata</name>
    <dbReference type="NCBI Taxonomy" id="73030"/>
    <lineage>
        <taxon>Bacteria</taxon>
        <taxon>Pseudomonadati</taxon>
        <taxon>Pseudomonadota</taxon>
        <taxon>Betaproteobacteria</taxon>
        <taxon>Rhodocyclales</taxon>
        <taxon>Azonexaceae</taxon>
        <taxon>Dechloromonas</taxon>
    </lineage>
</organism>
<keyword evidence="1" id="KW-0472">Membrane</keyword>
<name>A0A930G039_9RHOO</name>
<dbReference type="AlphaFoldDB" id="A0A930G039"/>
<keyword evidence="1" id="KW-0812">Transmembrane</keyword>
<dbReference type="EMBL" id="JABZMI010000282">
    <property type="protein sequence ID" value="MBF1165811.1"/>
    <property type="molecule type" value="Genomic_DNA"/>
</dbReference>
<feature type="transmembrane region" description="Helical" evidence="1">
    <location>
        <begin position="16"/>
        <end position="41"/>
    </location>
</feature>
<accession>A0A930G039</accession>
<sequence>MSYPNFAYISRTFAPGWFAAVMGTGVFALTTHSLAAAWRLLIRDTVPHDARCGQRAIFRPHP</sequence>
<evidence type="ECO:0000313" key="3">
    <source>
        <dbReference type="Proteomes" id="UP000718593"/>
    </source>
</evidence>
<evidence type="ECO:0000313" key="2">
    <source>
        <dbReference type="EMBL" id="MBF1165811.1"/>
    </source>
</evidence>
<proteinExistence type="predicted"/>
<evidence type="ECO:0000256" key="1">
    <source>
        <dbReference type="SAM" id="Phobius"/>
    </source>
</evidence>
<reference evidence="2" key="1">
    <citation type="submission" date="2020-04" db="EMBL/GenBank/DDBJ databases">
        <title>Deep metagenomics examines the oral microbiome during advanced dental caries in children, revealing novel taxa and co-occurrences with host molecules.</title>
        <authorList>
            <person name="Baker J.L."/>
            <person name="Morton J.T."/>
            <person name="Dinis M."/>
            <person name="Alvarez R."/>
            <person name="Tran N.C."/>
            <person name="Knight R."/>
            <person name="Edlund A."/>
        </authorList>
    </citation>
    <scope>NUCLEOTIDE SEQUENCE</scope>
    <source>
        <strain evidence="2">JCVI_32_bin.24</strain>
    </source>
</reference>
<comment type="caution">
    <text evidence="2">The sequence shown here is derived from an EMBL/GenBank/DDBJ whole genome shotgun (WGS) entry which is preliminary data.</text>
</comment>
<dbReference type="Proteomes" id="UP000718593">
    <property type="component" value="Unassembled WGS sequence"/>
</dbReference>
<protein>
    <submittedName>
        <fullName evidence="2">Uncharacterized protein</fullName>
    </submittedName>
</protein>
<keyword evidence="1" id="KW-1133">Transmembrane helix</keyword>